<dbReference type="InterPro" id="IPR008969">
    <property type="entry name" value="CarboxyPept-like_regulatory"/>
</dbReference>
<dbReference type="EMBL" id="CP157948">
    <property type="protein sequence ID" value="XBS89059.1"/>
    <property type="molecule type" value="Genomic_DNA"/>
</dbReference>
<dbReference type="PANTHER" id="PTHR36507">
    <property type="entry name" value="BLL1555 PROTEIN"/>
    <property type="match status" value="1"/>
</dbReference>
<feature type="signal peptide" evidence="1">
    <location>
        <begin position="1"/>
        <end position="27"/>
    </location>
</feature>
<organism evidence="2">
    <name type="scientific">Rhodanobacter sp. IGA1.0</name>
    <dbReference type="NCBI Taxonomy" id="3158582"/>
    <lineage>
        <taxon>Bacteria</taxon>
        <taxon>Pseudomonadati</taxon>
        <taxon>Pseudomonadota</taxon>
        <taxon>Gammaproteobacteria</taxon>
        <taxon>Lysobacterales</taxon>
        <taxon>Rhodanobacteraceae</taxon>
        <taxon>Rhodanobacter</taxon>
    </lineage>
</organism>
<dbReference type="RefSeq" id="WP_007806463.1">
    <property type="nucleotide sequence ID" value="NZ_CP157948.1"/>
</dbReference>
<name>A0AAU7QI36_9GAMM</name>
<dbReference type="Gene3D" id="2.60.40.420">
    <property type="entry name" value="Cupredoxins - blue copper proteins"/>
    <property type="match status" value="1"/>
</dbReference>
<dbReference type="PANTHER" id="PTHR36507:SF1">
    <property type="entry name" value="BLL1555 PROTEIN"/>
    <property type="match status" value="1"/>
</dbReference>
<keyword evidence="1" id="KW-0732">Signal</keyword>
<proteinExistence type="predicted"/>
<dbReference type="SUPFAM" id="SSF49464">
    <property type="entry name" value="Carboxypeptidase regulatory domain-like"/>
    <property type="match status" value="1"/>
</dbReference>
<gene>
    <name evidence="2" type="ORF">ABNK63_11700</name>
</gene>
<reference evidence="2" key="1">
    <citation type="submission" date="2024-06" db="EMBL/GenBank/DDBJ databases">
        <authorList>
            <person name="Sun Y."/>
        </authorList>
    </citation>
    <scope>NUCLEOTIDE SEQUENCE</scope>
    <source>
        <strain evidence="2">IGA1.0</strain>
    </source>
</reference>
<accession>A0AAU7QI36</accession>
<feature type="chain" id="PRO_5043459322" description="Methylamine utilization protein" evidence="1">
    <location>
        <begin position="28"/>
        <end position="298"/>
    </location>
</feature>
<dbReference type="InterPro" id="IPR052721">
    <property type="entry name" value="ET_Amicyanin"/>
</dbReference>
<sequence length="298" mass="30892">MYTYRMGWIGALLLLGACSMAPPRPHASAPTLAPRTQAQPMPAVAPAPVLPAAAPVAASPAPAATMAPVPAARPAHTAVTHRPAPKPAPANKAAATAVAAPAPATLQVSGHVDLAAARGQQVDAGEQSDTLVYFVADKGGSRARPGRYTVYTHNREFSPEALAVPLGSTVTFVNLDDVRHNVFSVTPGAAFDLGYQASGEKADHAFRRAGIVLVSCNVHHSMELDVLVVPSAYVVRVGADGNFTLTGLPAGPGTLHFWNPRAQPLSQKLILPASAAVRQRIVVTRPRLTTALHAVSTP</sequence>
<evidence type="ECO:0008006" key="3">
    <source>
        <dbReference type="Google" id="ProtNLM"/>
    </source>
</evidence>
<protein>
    <recommendedName>
        <fullName evidence="3">Methylamine utilization protein</fullName>
    </recommendedName>
</protein>
<dbReference type="PROSITE" id="PS51257">
    <property type="entry name" value="PROKAR_LIPOPROTEIN"/>
    <property type="match status" value="1"/>
</dbReference>
<dbReference type="InterPro" id="IPR008972">
    <property type="entry name" value="Cupredoxin"/>
</dbReference>
<evidence type="ECO:0000256" key="1">
    <source>
        <dbReference type="SAM" id="SignalP"/>
    </source>
</evidence>
<dbReference type="AlphaFoldDB" id="A0AAU7QI36"/>
<evidence type="ECO:0000313" key="2">
    <source>
        <dbReference type="EMBL" id="XBS89059.1"/>
    </source>
</evidence>
<dbReference type="SUPFAM" id="SSF49503">
    <property type="entry name" value="Cupredoxins"/>
    <property type="match status" value="1"/>
</dbReference>